<dbReference type="SUPFAM" id="SSF51556">
    <property type="entry name" value="Metallo-dependent hydrolases"/>
    <property type="match status" value="1"/>
</dbReference>
<sequence>MIGIGVNNKVHAEEAGVNTLAGSYQDIAVDAVAKELDYEGELMVVIGKDVNSPKPEDDPLDYVHGFTVGHRSVENMQDSEDVLPDSAQSGVASPQTPGLSFKTPQGNFENGIISKIGTDLEDAAGLPSFRFGSTTLMGMHNTHANAQLQKKWAEERKDYPNVKSSHFSATIDGGWSAWVEENFPNNAVSSHGVMFRLSCTLVLAAAYINRAISDGADYVKLIHEGGRAIGQSGIAQTKEAVQAAVVKAAHGKAFNVAAHALSRQDNTECMRAGLDGLTHTFLDEPNNPKVIELYKKNNALAQSDPRGRWFSHLLSSRLVFDANLHVELELLVHKAGLTPVATLRATTSVTFKRFFLV</sequence>
<dbReference type="Gene3D" id="3.90.850.10">
    <property type="entry name" value="Fumarylacetoacetase-like, C-terminal domain"/>
    <property type="match status" value="1"/>
</dbReference>
<dbReference type="PANTHER" id="PTHR43135:SF3">
    <property type="entry name" value="ALPHA-D-RIBOSE 1-METHYLPHOSPHONATE 5-TRIPHOSPHATE DIPHOSPHATASE"/>
    <property type="match status" value="1"/>
</dbReference>
<reference evidence="4 5" key="1">
    <citation type="submission" date="2016-03" db="EMBL/GenBank/DDBJ databases">
        <title>Draft genome sequence of the Fonsecaea monophora CBS 269.37.</title>
        <authorList>
            <person name="Bombassaro A."/>
            <person name="Vinicius W.A."/>
            <person name="De Hoog S."/>
            <person name="Sun J."/>
            <person name="Souza E.M."/>
            <person name="Raittz R.T."/>
            <person name="Costa F."/>
            <person name="Leao A.C."/>
            <person name="Tadra-Sfeir M.Z."/>
            <person name="Baura V."/>
            <person name="Balsanelli E."/>
            <person name="Pedrosa F.O."/>
            <person name="Moreno L.F."/>
            <person name="Steffens M.B."/>
            <person name="Xi L."/>
            <person name="Bocca A.L."/>
            <person name="Felipe M.S."/>
            <person name="Teixeira M."/>
            <person name="Telles Filho F.Q."/>
            <person name="Azevedo C.M."/>
            <person name="Gomes R."/>
            <person name="Vicente V.A."/>
        </authorList>
    </citation>
    <scope>NUCLEOTIDE SEQUENCE [LARGE SCALE GENOMIC DNA]</scope>
    <source>
        <strain evidence="4 5">CBS 269.37</strain>
    </source>
</reference>
<dbReference type="OrthoDB" id="5595695at2759"/>
<evidence type="ECO:0000256" key="2">
    <source>
        <dbReference type="SAM" id="MobiDB-lite"/>
    </source>
</evidence>
<dbReference type="Proteomes" id="UP000077002">
    <property type="component" value="Unassembled WGS sequence"/>
</dbReference>
<comment type="similarity">
    <text evidence="1">Belongs to the FAH family.</text>
</comment>
<dbReference type="AlphaFoldDB" id="A0A177F6M7"/>
<dbReference type="Gene3D" id="3.20.20.140">
    <property type="entry name" value="Metal-dependent hydrolases"/>
    <property type="match status" value="1"/>
</dbReference>
<evidence type="ECO:0000313" key="4">
    <source>
        <dbReference type="EMBL" id="OAG39864.1"/>
    </source>
</evidence>
<organism evidence="4 5">
    <name type="scientific">Fonsecaea monophora</name>
    <dbReference type="NCBI Taxonomy" id="254056"/>
    <lineage>
        <taxon>Eukaryota</taxon>
        <taxon>Fungi</taxon>
        <taxon>Dikarya</taxon>
        <taxon>Ascomycota</taxon>
        <taxon>Pezizomycotina</taxon>
        <taxon>Eurotiomycetes</taxon>
        <taxon>Chaetothyriomycetidae</taxon>
        <taxon>Chaetothyriales</taxon>
        <taxon>Herpotrichiellaceae</taxon>
        <taxon>Fonsecaea</taxon>
    </lineage>
</organism>
<dbReference type="InterPro" id="IPR036663">
    <property type="entry name" value="Fumarylacetoacetase_C_sf"/>
</dbReference>
<keyword evidence="5" id="KW-1185">Reference proteome</keyword>
<gene>
    <name evidence="4" type="ORF">AYO21_05930</name>
</gene>
<dbReference type="InterPro" id="IPR051781">
    <property type="entry name" value="Metallo-dep_Hydrolase"/>
</dbReference>
<dbReference type="GO" id="GO:0003824">
    <property type="term" value="F:catalytic activity"/>
    <property type="evidence" value="ECO:0007669"/>
    <property type="project" value="InterPro"/>
</dbReference>
<dbReference type="EMBL" id="LVKK01000039">
    <property type="protein sequence ID" value="OAG39864.1"/>
    <property type="molecule type" value="Genomic_DNA"/>
</dbReference>
<evidence type="ECO:0000256" key="1">
    <source>
        <dbReference type="ARBA" id="ARBA00010211"/>
    </source>
</evidence>
<dbReference type="InterPro" id="IPR011234">
    <property type="entry name" value="Fumarylacetoacetase-like_C"/>
</dbReference>
<evidence type="ECO:0000313" key="5">
    <source>
        <dbReference type="Proteomes" id="UP000077002"/>
    </source>
</evidence>
<dbReference type="SUPFAM" id="SSF56529">
    <property type="entry name" value="FAH"/>
    <property type="match status" value="1"/>
</dbReference>
<accession>A0A177F6M7</accession>
<comment type="caution">
    <text evidence="4">The sequence shown here is derived from an EMBL/GenBank/DDBJ whole genome shotgun (WGS) entry which is preliminary data.</text>
</comment>
<feature type="region of interest" description="Disordered" evidence="2">
    <location>
        <begin position="83"/>
        <end position="104"/>
    </location>
</feature>
<dbReference type="PANTHER" id="PTHR43135">
    <property type="entry name" value="ALPHA-D-RIBOSE 1-METHYLPHOSPHONATE 5-TRIPHOSPHATE DIPHOSPHATASE"/>
    <property type="match status" value="1"/>
</dbReference>
<dbReference type="GeneID" id="34601094"/>
<feature type="compositionally biased region" description="Polar residues" evidence="2">
    <location>
        <begin position="86"/>
        <end position="104"/>
    </location>
</feature>
<protein>
    <recommendedName>
        <fullName evidence="3">Fumarylacetoacetase-like C-terminal domain-containing protein</fullName>
    </recommendedName>
</protein>
<evidence type="ECO:0000259" key="3">
    <source>
        <dbReference type="Pfam" id="PF01557"/>
    </source>
</evidence>
<dbReference type="InterPro" id="IPR032466">
    <property type="entry name" value="Metal_Hydrolase"/>
</dbReference>
<proteinExistence type="inferred from homology"/>
<dbReference type="RefSeq" id="XP_022511816.1">
    <property type="nucleotide sequence ID" value="XM_022655896.1"/>
</dbReference>
<feature type="domain" description="Fumarylacetoacetase-like C-terminal" evidence="3">
    <location>
        <begin position="17"/>
        <end position="70"/>
    </location>
</feature>
<dbReference type="Pfam" id="PF01557">
    <property type="entry name" value="FAA_hydrolase"/>
    <property type="match status" value="1"/>
</dbReference>
<name>A0A177F6M7_9EURO</name>